<dbReference type="EMBL" id="BAABHX010000003">
    <property type="protein sequence ID" value="GAA5092718.1"/>
    <property type="molecule type" value="Genomic_DNA"/>
</dbReference>
<protein>
    <recommendedName>
        <fullName evidence="2">DUF6705 domain-containing protein</fullName>
    </recommendedName>
</protein>
<sequence length="195" mass="22041">MNKTQSKILISLALIINLMSCKAQQVYPLLTSLDNIPNMSHIKDTNNELQSFVGTYVSTYNGNQTTLYITRENDRFFNYGDQQIYRDVISIKYIVKNSSGAILQDTKNMTLQQDDLSHAIYSLWVSENGTKAELIYSGTNCSVGFGNINLKKINATQLSWEYKPNDIVTTAAKCPPTLDTTIYIPETKDLIFTKQ</sequence>
<keyword evidence="4" id="KW-1185">Reference proteome</keyword>
<keyword evidence="1" id="KW-0732">Signal</keyword>
<feature type="chain" id="PRO_5045438329" description="DUF6705 domain-containing protein" evidence="1">
    <location>
        <begin position="24"/>
        <end position="195"/>
    </location>
</feature>
<dbReference type="Proteomes" id="UP001500353">
    <property type="component" value="Unassembled WGS sequence"/>
</dbReference>
<organism evidence="3 4">
    <name type="scientific">Chryseobacterium ginsengisoli</name>
    <dbReference type="NCBI Taxonomy" id="363853"/>
    <lineage>
        <taxon>Bacteria</taxon>
        <taxon>Pseudomonadati</taxon>
        <taxon>Bacteroidota</taxon>
        <taxon>Flavobacteriia</taxon>
        <taxon>Flavobacteriales</taxon>
        <taxon>Weeksellaceae</taxon>
        <taxon>Chryseobacterium group</taxon>
        <taxon>Chryseobacterium</taxon>
    </lineage>
</organism>
<proteinExistence type="predicted"/>
<gene>
    <name evidence="3" type="ORF">GCM10023210_22060</name>
</gene>
<evidence type="ECO:0000256" key="1">
    <source>
        <dbReference type="SAM" id="SignalP"/>
    </source>
</evidence>
<feature type="signal peptide" evidence="1">
    <location>
        <begin position="1"/>
        <end position="23"/>
    </location>
</feature>
<dbReference type="InterPro" id="IPR046551">
    <property type="entry name" value="DUF6705"/>
</dbReference>
<evidence type="ECO:0000313" key="4">
    <source>
        <dbReference type="Proteomes" id="UP001500353"/>
    </source>
</evidence>
<feature type="domain" description="DUF6705" evidence="2">
    <location>
        <begin position="8"/>
        <end position="195"/>
    </location>
</feature>
<name>A0ABP9MBG6_9FLAO</name>
<reference evidence="4" key="1">
    <citation type="journal article" date="2019" name="Int. J. Syst. Evol. Microbiol.">
        <title>The Global Catalogue of Microorganisms (GCM) 10K type strain sequencing project: providing services to taxonomists for standard genome sequencing and annotation.</title>
        <authorList>
            <consortium name="The Broad Institute Genomics Platform"/>
            <consortium name="The Broad Institute Genome Sequencing Center for Infectious Disease"/>
            <person name="Wu L."/>
            <person name="Ma J."/>
        </authorList>
    </citation>
    <scope>NUCLEOTIDE SEQUENCE [LARGE SCALE GENOMIC DNA]</scope>
    <source>
        <strain evidence="4">JCM 18019</strain>
    </source>
</reference>
<accession>A0ABP9MBG6</accession>
<evidence type="ECO:0000259" key="2">
    <source>
        <dbReference type="Pfam" id="PF20448"/>
    </source>
</evidence>
<dbReference type="RefSeq" id="WP_345203657.1">
    <property type="nucleotide sequence ID" value="NZ_BAABHX010000003.1"/>
</dbReference>
<comment type="caution">
    <text evidence="3">The sequence shown here is derived from an EMBL/GenBank/DDBJ whole genome shotgun (WGS) entry which is preliminary data.</text>
</comment>
<dbReference type="Pfam" id="PF20448">
    <property type="entry name" value="DUF6705"/>
    <property type="match status" value="1"/>
</dbReference>
<evidence type="ECO:0000313" key="3">
    <source>
        <dbReference type="EMBL" id="GAA5092718.1"/>
    </source>
</evidence>